<dbReference type="Proteomes" id="UP000284706">
    <property type="component" value="Unassembled WGS sequence"/>
</dbReference>
<dbReference type="InParanoid" id="A0A409XYR2"/>
<keyword evidence="2" id="KW-1185">Reference proteome</keyword>
<proteinExistence type="predicted"/>
<dbReference type="AlphaFoldDB" id="A0A409XYR2"/>
<comment type="caution">
    <text evidence="1">The sequence shown here is derived from an EMBL/GenBank/DDBJ whole genome shotgun (WGS) entry which is preliminary data.</text>
</comment>
<name>A0A409XYR2_9AGAR</name>
<sequence length="428" mass="48169">MDADSLTNKFWEGIQTLSLADTIDYIDDPNLLLQPEGKVVCIRNNTGPHDLKALEALLRLHRYSFLHSPTDIVQSYRIALSSLSLADEPGHACLFFLLSSHSWDLFERTKQLQHLTNAIDLLSDLLHFLGVEQLGPHMYSVVSVVFACICMQFCLKEGEKEARETAIEALKDARREASRLKWVSSTRTRTVVVIADIMRYRYEEFGPQGDFNAASVDILMSILDTIPTSGDSKFQFTALEILTTSLIFQLSKERDASTWYNDLCALHSLTSLAFSTVISPIIEPPPKETLEKLTTSLRQCKIASYTRPLCLIFTADHLDSHEEPPEVDVTAQSSQIGFAEECEKAREHFLKLLNFLKSAPDAQAPQKAFQIFRVIGRPEHRVSQARVRFLQIEADEGHICMFNFTIVPADISEDEAGGHQLLGILLRA</sequence>
<organism evidence="1 2">
    <name type="scientific">Gymnopilus dilepis</name>
    <dbReference type="NCBI Taxonomy" id="231916"/>
    <lineage>
        <taxon>Eukaryota</taxon>
        <taxon>Fungi</taxon>
        <taxon>Dikarya</taxon>
        <taxon>Basidiomycota</taxon>
        <taxon>Agaricomycotina</taxon>
        <taxon>Agaricomycetes</taxon>
        <taxon>Agaricomycetidae</taxon>
        <taxon>Agaricales</taxon>
        <taxon>Agaricineae</taxon>
        <taxon>Hymenogastraceae</taxon>
        <taxon>Gymnopilus</taxon>
    </lineage>
</organism>
<reference evidence="1 2" key="1">
    <citation type="journal article" date="2018" name="Evol. Lett.">
        <title>Horizontal gene cluster transfer increased hallucinogenic mushroom diversity.</title>
        <authorList>
            <person name="Reynolds H.T."/>
            <person name="Vijayakumar V."/>
            <person name="Gluck-Thaler E."/>
            <person name="Korotkin H.B."/>
            <person name="Matheny P.B."/>
            <person name="Slot J.C."/>
        </authorList>
    </citation>
    <scope>NUCLEOTIDE SEQUENCE [LARGE SCALE GENOMIC DNA]</scope>
    <source>
        <strain evidence="1 2">SRW20</strain>
    </source>
</reference>
<evidence type="ECO:0000313" key="2">
    <source>
        <dbReference type="Proteomes" id="UP000284706"/>
    </source>
</evidence>
<protein>
    <submittedName>
        <fullName evidence="1">Uncharacterized protein</fullName>
    </submittedName>
</protein>
<dbReference type="OrthoDB" id="10542238at2759"/>
<evidence type="ECO:0000313" key="1">
    <source>
        <dbReference type="EMBL" id="PPQ95853.1"/>
    </source>
</evidence>
<dbReference type="EMBL" id="NHYE01001410">
    <property type="protein sequence ID" value="PPQ95853.1"/>
    <property type="molecule type" value="Genomic_DNA"/>
</dbReference>
<gene>
    <name evidence="1" type="ORF">CVT26_015983</name>
</gene>
<accession>A0A409XYR2</accession>